<feature type="active site" evidence="10">
    <location>
        <position position="206"/>
    </location>
</feature>
<dbReference type="EC" id="3.4.24.-" evidence="11"/>
<dbReference type="Proteomes" id="UP000594262">
    <property type="component" value="Unplaced"/>
</dbReference>
<dbReference type="GO" id="GO:0006508">
    <property type="term" value="P:proteolysis"/>
    <property type="evidence" value="ECO:0007669"/>
    <property type="project" value="UniProtKB-KW"/>
</dbReference>
<evidence type="ECO:0000259" key="12">
    <source>
        <dbReference type="PROSITE" id="PS51864"/>
    </source>
</evidence>
<organism evidence="13 14">
    <name type="scientific">Clytia hemisphaerica</name>
    <dbReference type="NCBI Taxonomy" id="252671"/>
    <lineage>
        <taxon>Eukaryota</taxon>
        <taxon>Metazoa</taxon>
        <taxon>Cnidaria</taxon>
        <taxon>Hydrozoa</taxon>
        <taxon>Hydroidolina</taxon>
        <taxon>Leptothecata</taxon>
        <taxon>Obeliida</taxon>
        <taxon>Clytiidae</taxon>
        <taxon>Clytia</taxon>
    </lineage>
</organism>
<accession>A0A7M5X546</accession>
<evidence type="ECO:0000256" key="8">
    <source>
        <dbReference type="ARBA" id="ARBA00023157"/>
    </source>
</evidence>
<dbReference type="AlphaFoldDB" id="A0A7M5X546"/>
<dbReference type="FunFam" id="3.40.390.10:FF:000015">
    <property type="entry name" value="Meprin A subunit"/>
    <property type="match status" value="1"/>
</dbReference>
<dbReference type="InterPro" id="IPR034035">
    <property type="entry name" value="Astacin-like_dom"/>
</dbReference>
<name>A0A7M5X546_9CNID</name>
<keyword evidence="3 11" id="KW-0732">Signal</keyword>
<keyword evidence="2 10" id="KW-0479">Metal-binding</keyword>
<proteinExistence type="predicted"/>
<comment type="caution">
    <text evidence="10">Lacks conserved residue(s) required for the propagation of feature annotation.</text>
</comment>
<dbReference type="Pfam" id="PF01400">
    <property type="entry name" value="Astacin"/>
    <property type="match status" value="1"/>
</dbReference>
<dbReference type="GO" id="GO:0008270">
    <property type="term" value="F:zinc ion binding"/>
    <property type="evidence" value="ECO:0007669"/>
    <property type="project" value="UniProtKB-UniRule"/>
</dbReference>
<evidence type="ECO:0000313" key="14">
    <source>
        <dbReference type="Proteomes" id="UP000594262"/>
    </source>
</evidence>
<keyword evidence="1 10" id="KW-0645">Protease</keyword>
<evidence type="ECO:0000256" key="6">
    <source>
        <dbReference type="ARBA" id="ARBA00023049"/>
    </source>
</evidence>
<evidence type="ECO:0000256" key="7">
    <source>
        <dbReference type="ARBA" id="ARBA00023145"/>
    </source>
</evidence>
<dbReference type="CDD" id="cd04280">
    <property type="entry name" value="ZnMc_astacin_like"/>
    <property type="match status" value="1"/>
</dbReference>
<evidence type="ECO:0000256" key="11">
    <source>
        <dbReference type="RuleBase" id="RU361183"/>
    </source>
</evidence>
<dbReference type="InterPro" id="IPR006026">
    <property type="entry name" value="Peptidase_Metallo"/>
</dbReference>
<feature type="chain" id="PRO_5029932849" description="Metalloendopeptidase" evidence="11">
    <location>
        <begin position="22"/>
        <end position="363"/>
    </location>
</feature>
<feature type="binding site" evidence="10">
    <location>
        <position position="205"/>
    </location>
    <ligand>
        <name>Zn(2+)</name>
        <dbReference type="ChEBI" id="CHEBI:29105"/>
        <note>catalytic</note>
    </ligand>
</feature>
<keyword evidence="8" id="KW-1015">Disulfide bond</keyword>
<comment type="cofactor">
    <cofactor evidence="10 11">
        <name>Zn(2+)</name>
        <dbReference type="ChEBI" id="CHEBI:29105"/>
    </cofactor>
    <text evidence="10 11">Binds 1 zinc ion per subunit.</text>
</comment>
<evidence type="ECO:0000256" key="1">
    <source>
        <dbReference type="ARBA" id="ARBA00022670"/>
    </source>
</evidence>
<keyword evidence="7" id="KW-0865">Zymogen</keyword>
<dbReference type="InterPro" id="IPR024079">
    <property type="entry name" value="MetalloPept_cat_dom_sf"/>
</dbReference>
<dbReference type="PRINTS" id="PR00480">
    <property type="entry name" value="ASTACIN"/>
</dbReference>
<evidence type="ECO:0000256" key="4">
    <source>
        <dbReference type="ARBA" id="ARBA00022801"/>
    </source>
</evidence>
<evidence type="ECO:0000313" key="13">
    <source>
        <dbReference type="EnsemblMetazoa" id="CLYHEMP017680.1"/>
    </source>
</evidence>
<keyword evidence="5 10" id="KW-0862">Zinc</keyword>
<feature type="binding site" evidence="10">
    <location>
        <position position="215"/>
    </location>
    <ligand>
        <name>Zn(2+)</name>
        <dbReference type="ChEBI" id="CHEBI:29105"/>
        <note>catalytic</note>
    </ligand>
</feature>
<dbReference type="Gene3D" id="3.40.390.10">
    <property type="entry name" value="Collagenase (Catalytic Domain)"/>
    <property type="match status" value="1"/>
</dbReference>
<keyword evidence="14" id="KW-1185">Reference proteome</keyword>
<evidence type="ECO:0000256" key="3">
    <source>
        <dbReference type="ARBA" id="ARBA00022729"/>
    </source>
</evidence>
<dbReference type="OrthoDB" id="6021569at2759"/>
<dbReference type="PANTHER" id="PTHR10127">
    <property type="entry name" value="DISCOIDIN, CUB, EGF, LAMININ , AND ZINC METALLOPROTEASE DOMAIN CONTAINING"/>
    <property type="match status" value="1"/>
</dbReference>
<dbReference type="InterPro" id="IPR001506">
    <property type="entry name" value="Peptidase_M12A"/>
</dbReference>
<keyword evidence="9" id="KW-0325">Glycoprotein</keyword>
<feature type="binding site" evidence="10">
    <location>
        <position position="209"/>
    </location>
    <ligand>
        <name>Zn(2+)</name>
        <dbReference type="ChEBI" id="CHEBI:29105"/>
        <note>catalytic</note>
    </ligand>
</feature>
<dbReference type="PANTHER" id="PTHR10127:SF780">
    <property type="entry name" value="METALLOENDOPEPTIDASE"/>
    <property type="match status" value="1"/>
</dbReference>
<keyword evidence="6 10" id="KW-0482">Metalloprotease</keyword>
<dbReference type="SMART" id="SM00235">
    <property type="entry name" value="ZnMc"/>
    <property type="match status" value="1"/>
</dbReference>
<protein>
    <recommendedName>
        <fullName evidence="11">Metalloendopeptidase</fullName>
        <ecNumber evidence="11">3.4.24.-</ecNumber>
    </recommendedName>
</protein>
<reference evidence="13" key="1">
    <citation type="submission" date="2021-01" db="UniProtKB">
        <authorList>
            <consortium name="EnsemblMetazoa"/>
        </authorList>
    </citation>
    <scope>IDENTIFICATION</scope>
</reference>
<evidence type="ECO:0000256" key="10">
    <source>
        <dbReference type="PROSITE-ProRule" id="PRU01211"/>
    </source>
</evidence>
<feature type="signal peptide" evidence="11">
    <location>
        <begin position="1"/>
        <end position="21"/>
    </location>
</feature>
<dbReference type="PROSITE" id="PS51864">
    <property type="entry name" value="ASTACIN"/>
    <property type="match status" value="1"/>
</dbReference>
<dbReference type="GeneID" id="136806590"/>
<evidence type="ECO:0000256" key="2">
    <source>
        <dbReference type="ARBA" id="ARBA00022723"/>
    </source>
</evidence>
<dbReference type="RefSeq" id="XP_066919281.1">
    <property type="nucleotide sequence ID" value="XM_067063180.1"/>
</dbReference>
<evidence type="ECO:0000256" key="5">
    <source>
        <dbReference type="ARBA" id="ARBA00022833"/>
    </source>
</evidence>
<sequence>MKEKNFVVLLIVVSVASTTAAHKLHHHNHKKNFTTDFNGAPPPPGAGADLGPDESVMDHIMKVNLRKADGHDAPHMYTDDGSYVELFEGDIIKTPRLEDEVAEMKDGSQGGLRANDAINRGQWTDGEIPYTFHSYFSSAGRSVVRKAIEVFKKHTCIKFRPRSGSDHNYVTFMHGGGCSSMIGMQGGRQQISLANGCLVTGIAVHEMMHAAGFYHEQSRRDRDQYIRINWSNINRPMWYNFQKYQSGQASTLGEAYDKKSVMHYGNYAFSINGRKTIQSLSNYNEVLGQRSGFSKIDIAQLNKYYNCKNTGGGGVVGWWWWWWWWWWWIRLQRQLRILLPVTEILQEFLGENQLPKNVLRRQI</sequence>
<feature type="domain" description="Peptidase M12A" evidence="12">
    <location>
        <begin position="113"/>
        <end position="308"/>
    </location>
</feature>
<dbReference type="SUPFAM" id="SSF55486">
    <property type="entry name" value="Metalloproteases ('zincins'), catalytic domain"/>
    <property type="match status" value="1"/>
</dbReference>
<evidence type="ECO:0000256" key="9">
    <source>
        <dbReference type="ARBA" id="ARBA00023180"/>
    </source>
</evidence>
<dbReference type="EnsemblMetazoa" id="CLYHEMT017680.1">
    <property type="protein sequence ID" value="CLYHEMP017680.1"/>
    <property type="gene ID" value="CLYHEMG017680"/>
</dbReference>
<keyword evidence="4 10" id="KW-0378">Hydrolase</keyword>
<dbReference type="GO" id="GO:0004222">
    <property type="term" value="F:metalloendopeptidase activity"/>
    <property type="evidence" value="ECO:0007669"/>
    <property type="project" value="UniProtKB-UniRule"/>
</dbReference>